<comment type="caution">
    <text evidence="2">The sequence shown here is derived from an EMBL/GenBank/DDBJ whole genome shotgun (WGS) entry which is preliminary data.</text>
</comment>
<dbReference type="RefSeq" id="WP_152265873.1">
    <property type="nucleotide sequence ID" value="NZ_VOKX01000122.1"/>
</dbReference>
<evidence type="ECO:0000313" key="2">
    <source>
        <dbReference type="EMBL" id="KAB7833917.1"/>
    </source>
</evidence>
<accession>A0A5N5VYI0</accession>
<dbReference type="Gene3D" id="2.60.120.330">
    <property type="entry name" value="B-lactam Antibiotic, Isopenicillin N Synthase, Chain"/>
    <property type="match status" value="1"/>
</dbReference>
<dbReference type="AlphaFoldDB" id="A0A5N5VYI0"/>
<name>A0A5N5VYI0_STRMB</name>
<dbReference type="InterPro" id="IPR027443">
    <property type="entry name" value="IPNS-like_sf"/>
</dbReference>
<dbReference type="OrthoDB" id="3356875at2"/>
<feature type="domain" description="Aspartyl/asparaginy/proline hydroxylase" evidence="1">
    <location>
        <begin position="380"/>
        <end position="500"/>
    </location>
</feature>
<dbReference type="SUPFAM" id="SSF53448">
    <property type="entry name" value="Nucleotide-diphospho-sugar transferases"/>
    <property type="match status" value="1"/>
</dbReference>
<organism evidence="2 3">
    <name type="scientific">Streptomyces mobaraensis</name>
    <name type="common">Streptoverticillium mobaraense</name>
    <dbReference type="NCBI Taxonomy" id="35621"/>
    <lineage>
        <taxon>Bacteria</taxon>
        <taxon>Bacillati</taxon>
        <taxon>Actinomycetota</taxon>
        <taxon>Actinomycetes</taxon>
        <taxon>Kitasatosporales</taxon>
        <taxon>Streptomycetaceae</taxon>
        <taxon>Streptomyces</taxon>
    </lineage>
</organism>
<keyword evidence="3" id="KW-1185">Reference proteome</keyword>
<sequence>MPEHRTPVKDLGRLLLGHAARFRGRELQDVATRALRASGGENAWVVSVVNTSLRARQAVDHALRLAPRRGLSRLRYPFSAAHHTATPPRTLSLLCPTRERVGNVERFLDSVARTAAAPGRIEALFYVDDDDPQLPAYEALFAHARWRYGRIGRCALHVGAPVGVPHAWNHLARNAAGDVLMMANDDQLYIDYGWDTALDARVTELSALHPDGVLCLYFDDGQYPEGGCDFPMVTRPWYGTLGYFTPTIFQQWEVEKWVFDIADRLHRLYPVPGVLVEHRHYQDYKAPFDATYQRHRMTREKSFADHALFLRTEPDREAETDRLRAVIARAANAPDADHADHADHAVHDAETFWFTGLLRESHAKLLAELDDAPGPAAGAVLFADGSWTAAAYRTHPLATALLASIPEATLDSGRADLLVVPPGASHHHPAATADSASGSDAGLRVLFGLRVPDAAQLRVGDGPVPWGNGQCLIHDTAAPSTLRNDGTEPLAALTFVVPRPAPGE</sequence>
<gene>
    <name evidence="2" type="ORF">FRZ00_31625</name>
</gene>
<dbReference type="Pfam" id="PF05118">
    <property type="entry name" value="Asp_Arg_Hydrox"/>
    <property type="match status" value="1"/>
</dbReference>
<evidence type="ECO:0000259" key="1">
    <source>
        <dbReference type="Pfam" id="PF05118"/>
    </source>
</evidence>
<dbReference type="EMBL" id="VOKX01000122">
    <property type="protein sequence ID" value="KAB7833917.1"/>
    <property type="molecule type" value="Genomic_DNA"/>
</dbReference>
<evidence type="ECO:0000313" key="3">
    <source>
        <dbReference type="Proteomes" id="UP000327000"/>
    </source>
</evidence>
<proteinExistence type="predicted"/>
<protein>
    <recommendedName>
        <fullName evidence="1">Aspartyl/asparaginy/proline hydroxylase domain-containing protein</fullName>
    </recommendedName>
</protein>
<reference evidence="2 3" key="1">
    <citation type="journal article" date="2019" name="Microb. Cell Fact.">
        <title>Exploring novel herbicidin analogues by transcriptional regulator overexpression and MS/MS molecular networking.</title>
        <authorList>
            <person name="Shi Y."/>
            <person name="Gu R."/>
            <person name="Li Y."/>
            <person name="Wang X."/>
            <person name="Ren W."/>
            <person name="Li X."/>
            <person name="Wang L."/>
            <person name="Xie Y."/>
            <person name="Hong B."/>
        </authorList>
    </citation>
    <scope>NUCLEOTIDE SEQUENCE [LARGE SCALE GENOMIC DNA]</scope>
    <source>
        <strain evidence="2 3">US-43</strain>
    </source>
</reference>
<dbReference type="Proteomes" id="UP000327000">
    <property type="component" value="Unassembled WGS sequence"/>
</dbReference>
<dbReference type="InterPro" id="IPR007803">
    <property type="entry name" value="Asp/Arg/Pro-Hydrxlase"/>
</dbReference>
<dbReference type="InterPro" id="IPR029044">
    <property type="entry name" value="Nucleotide-diphossugar_trans"/>
</dbReference>